<dbReference type="EMBL" id="RBKS01000001">
    <property type="protein sequence ID" value="RKR76530.1"/>
    <property type="molecule type" value="Genomic_DNA"/>
</dbReference>
<gene>
    <name evidence="1" type="ORF">C8E83_3707</name>
</gene>
<reference evidence="1 2" key="1">
    <citation type="submission" date="2018-10" db="EMBL/GenBank/DDBJ databases">
        <title>Sequencing the genomes of 1000 actinobacteria strains.</title>
        <authorList>
            <person name="Klenk H.-P."/>
        </authorList>
    </citation>
    <scope>NUCLEOTIDE SEQUENCE [LARGE SCALE GENOMIC DNA]</scope>
    <source>
        <strain evidence="1 2">DSM 17894</strain>
    </source>
</reference>
<accession>A0A495ILD4</accession>
<keyword evidence="2" id="KW-1185">Reference proteome</keyword>
<organism evidence="1 2">
    <name type="scientific">Frondihabitans australicus</name>
    <dbReference type="NCBI Taxonomy" id="386892"/>
    <lineage>
        <taxon>Bacteria</taxon>
        <taxon>Bacillati</taxon>
        <taxon>Actinomycetota</taxon>
        <taxon>Actinomycetes</taxon>
        <taxon>Micrococcales</taxon>
        <taxon>Microbacteriaceae</taxon>
        <taxon>Frondihabitans</taxon>
    </lineage>
</organism>
<name>A0A495ILD4_9MICO</name>
<dbReference type="Proteomes" id="UP000280008">
    <property type="component" value="Unassembled WGS sequence"/>
</dbReference>
<sequence length="88" mass="9686">MPEPVEVGYVSYTLSADYLATIGADFDSEAVDDAILQEVNRLAPYGVTMHRNGKAFADESQAEAARGIDWAEIMKRIDVDQILADHAR</sequence>
<evidence type="ECO:0000313" key="1">
    <source>
        <dbReference type="EMBL" id="RKR76530.1"/>
    </source>
</evidence>
<protein>
    <submittedName>
        <fullName evidence="1">Uncharacterized protein</fullName>
    </submittedName>
</protein>
<comment type="caution">
    <text evidence="1">The sequence shown here is derived from an EMBL/GenBank/DDBJ whole genome shotgun (WGS) entry which is preliminary data.</text>
</comment>
<dbReference type="AlphaFoldDB" id="A0A495ILD4"/>
<dbReference type="RefSeq" id="WP_121371493.1">
    <property type="nucleotide sequence ID" value="NZ_RBKS01000001.1"/>
</dbReference>
<dbReference type="OrthoDB" id="5006876at2"/>
<proteinExistence type="predicted"/>
<evidence type="ECO:0000313" key="2">
    <source>
        <dbReference type="Proteomes" id="UP000280008"/>
    </source>
</evidence>